<accession>Q4T0A3</accession>
<sequence>MAVNETKILFESFLQKRKDTMLNLRGNYYIYTVQSVREVHGANSTRFLFELNMSNGKSKLLTTLTMRSGTFAAPPAGQRATFTETYSQPVVTTAVWSVKYGS</sequence>
<protein>
    <submittedName>
        <fullName evidence="1">(spotted green pufferfish) hypothetical protein</fullName>
    </submittedName>
</protein>
<proteinExistence type="predicted"/>
<evidence type="ECO:0000313" key="1">
    <source>
        <dbReference type="EMBL" id="CAF93679.1"/>
    </source>
</evidence>
<reference evidence="1" key="1">
    <citation type="journal article" date="2004" name="Nature">
        <title>Genome duplication in the teleost fish Tetraodon nigroviridis reveals the early vertebrate proto-karyotype.</title>
        <authorList>
            <person name="Jaillon O."/>
            <person name="Aury J.-M."/>
            <person name="Brunet F."/>
            <person name="Petit J.-L."/>
            <person name="Stange-Thomann N."/>
            <person name="Mauceli E."/>
            <person name="Bouneau L."/>
            <person name="Fischer C."/>
            <person name="Ozouf-Costaz C."/>
            <person name="Bernot A."/>
            <person name="Nicaud S."/>
            <person name="Jaffe D."/>
            <person name="Fisher S."/>
            <person name="Lutfalla G."/>
            <person name="Dossat C."/>
            <person name="Segurens B."/>
            <person name="Dasilva C."/>
            <person name="Salanoubat M."/>
            <person name="Levy M."/>
            <person name="Boudet N."/>
            <person name="Castellano S."/>
            <person name="Anthouard V."/>
            <person name="Jubin C."/>
            <person name="Castelli V."/>
            <person name="Katinka M."/>
            <person name="Vacherie B."/>
            <person name="Biemont C."/>
            <person name="Skalli Z."/>
            <person name="Cattolico L."/>
            <person name="Poulain J."/>
            <person name="De Berardinis V."/>
            <person name="Cruaud C."/>
            <person name="Duprat S."/>
            <person name="Brottier P."/>
            <person name="Coutanceau J.-P."/>
            <person name="Gouzy J."/>
            <person name="Parra G."/>
            <person name="Lardier G."/>
            <person name="Chapple C."/>
            <person name="McKernan K.J."/>
            <person name="McEwan P."/>
            <person name="Bosak S."/>
            <person name="Kellis M."/>
            <person name="Volff J.-N."/>
            <person name="Guigo R."/>
            <person name="Zody M.C."/>
            <person name="Mesirov J."/>
            <person name="Lindblad-Toh K."/>
            <person name="Birren B."/>
            <person name="Nusbaum C."/>
            <person name="Kahn D."/>
            <person name="Robinson-Rechavi M."/>
            <person name="Laudet V."/>
            <person name="Schachter V."/>
            <person name="Quetier F."/>
            <person name="Saurin W."/>
            <person name="Scarpelli C."/>
            <person name="Wincker P."/>
            <person name="Lander E.S."/>
            <person name="Weissenbach J."/>
            <person name="Roest Crollius H."/>
        </authorList>
    </citation>
    <scope>NUCLEOTIDE SEQUENCE [LARGE SCALE GENOMIC DNA]</scope>
</reference>
<reference evidence="1" key="2">
    <citation type="submission" date="2004-02" db="EMBL/GenBank/DDBJ databases">
        <authorList>
            <consortium name="Genoscope"/>
            <consortium name="Whitehead Institute Centre for Genome Research"/>
        </authorList>
    </citation>
    <scope>NUCLEOTIDE SEQUENCE</scope>
</reference>
<dbReference type="OrthoDB" id="9942268at2759"/>
<dbReference type="AlphaFoldDB" id="Q4T0A3"/>
<organism evidence="1">
    <name type="scientific">Tetraodon nigroviridis</name>
    <name type="common">Spotted green pufferfish</name>
    <name type="synonym">Chelonodon nigroviridis</name>
    <dbReference type="NCBI Taxonomy" id="99883"/>
    <lineage>
        <taxon>Eukaryota</taxon>
        <taxon>Metazoa</taxon>
        <taxon>Chordata</taxon>
        <taxon>Craniata</taxon>
        <taxon>Vertebrata</taxon>
        <taxon>Euteleostomi</taxon>
        <taxon>Actinopterygii</taxon>
        <taxon>Neopterygii</taxon>
        <taxon>Teleostei</taxon>
        <taxon>Neoteleostei</taxon>
        <taxon>Acanthomorphata</taxon>
        <taxon>Eupercaria</taxon>
        <taxon>Tetraodontiformes</taxon>
        <taxon>Tetradontoidea</taxon>
        <taxon>Tetraodontidae</taxon>
        <taxon>Tetraodon</taxon>
    </lineage>
</organism>
<name>Q4T0A3_TETNG</name>
<dbReference type="KEGG" id="tng:GSTEN00009440G001"/>
<feature type="non-terminal residue" evidence="1">
    <location>
        <position position="1"/>
    </location>
</feature>
<gene>
    <name evidence="1" type="ORF">GSTENG00009440001</name>
</gene>
<comment type="caution">
    <text evidence="1">The sequence shown here is derived from an EMBL/GenBank/DDBJ whole genome shotgun (WGS) entry which is preliminary data.</text>
</comment>
<dbReference type="EMBL" id="CAAE01011271">
    <property type="protein sequence ID" value="CAF93679.1"/>
    <property type="molecule type" value="Genomic_DNA"/>
</dbReference>